<reference evidence="2 3" key="1">
    <citation type="submission" date="2017-02" db="EMBL/GenBank/DDBJ databases">
        <title>The new phylogeny of genus Mycobacterium.</title>
        <authorList>
            <person name="Tortoli E."/>
            <person name="Trovato A."/>
            <person name="Cirillo D.M."/>
        </authorList>
    </citation>
    <scope>NUCLEOTIDE SEQUENCE [LARGE SCALE GENOMIC DNA]</scope>
    <source>
        <strain evidence="2 3">DSM 45057</strain>
    </source>
</reference>
<sequence>VPAAPRPLSPGTLLAPLAPILGPLVPALAPQPAPAPPAVAPAPATGEQFGPVTGTPPGAPR</sequence>
<proteinExistence type="predicted"/>
<accession>A0A1W9Z6W1</accession>
<name>A0A1W9Z6W1_MYCAN</name>
<gene>
    <name evidence="2" type="ORF">BST12_28570</name>
</gene>
<feature type="compositionally biased region" description="Pro residues" evidence="1">
    <location>
        <begin position="29"/>
        <end position="40"/>
    </location>
</feature>
<evidence type="ECO:0000256" key="1">
    <source>
        <dbReference type="SAM" id="MobiDB-lite"/>
    </source>
</evidence>
<protein>
    <submittedName>
        <fullName evidence="2">Uncharacterized protein</fullName>
    </submittedName>
</protein>
<dbReference type="Proteomes" id="UP000192284">
    <property type="component" value="Unassembled WGS sequence"/>
</dbReference>
<feature type="region of interest" description="Disordered" evidence="1">
    <location>
        <begin position="25"/>
        <end position="61"/>
    </location>
</feature>
<comment type="caution">
    <text evidence="2">The sequence shown here is derived from an EMBL/GenBank/DDBJ whole genome shotgun (WGS) entry which is preliminary data.</text>
</comment>
<dbReference type="EMBL" id="MVHE01000150">
    <property type="protein sequence ID" value="ORA08047.1"/>
    <property type="molecule type" value="Genomic_DNA"/>
</dbReference>
<feature type="non-terminal residue" evidence="2">
    <location>
        <position position="1"/>
    </location>
</feature>
<keyword evidence="3" id="KW-1185">Reference proteome</keyword>
<evidence type="ECO:0000313" key="2">
    <source>
        <dbReference type="EMBL" id="ORA08047.1"/>
    </source>
</evidence>
<organism evidence="2 3">
    <name type="scientific">Mycobacterium angelicum</name>
    <dbReference type="NCBI Taxonomy" id="470074"/>
    <lineage>
        <taxon>Bacteria</taxon>
        <taxon>Bacillati</taxon>
        <taxon>Actinomycetota</taxon>
        <taxon>Actinomycetes</taxon>
        <taxon>Mycobacteriales</taxon>
        <taxon>Mycobacteriaceae</taxon>
        <taxon>Mycobacterium</taxon>
    </lineage>
</organism>
<evidence type="ECO:0000313" key="3">
    <source>
        <dbReference type="Proteomes" id="UP000192284"/>
    </source>
</evidence>
<dbReference type="AlphaFoldDB" id="A0A1W9Z6W1"/>